<evidence type="ECO:0000313" key="1">
    <source>
        <dbReference type="EMBL" id="VVU95780.1"/>
    </source>
</evidence>
<gene>
    <name evidence="1" type="ORF">CPAV1605_1536</name>
</gene>
<protein>
    <submittedName>
        <fullName evidence="1">Uncharacterized protein</fullName>
    </submittedName>
</protein>
<dbReference type="EMBL" id="CABVLZ010000011">
    <property type="protein sequence ID" value="VVU95780.1"/>
    <property type="molecule type" value="Genomic_DNA"/>
</dbReference>
<dbReference type="AlphaFoldDB" id="A0A5E8CMK8"/>
<accession>A0A5E8CMK8</accession>
<organism evidence="1">
    <name type="scientific">seawater metagenome</name>
    <dbReference type="NCBI Taxonomy" id="1561972"/>
    <lineage>
        <taxon>unclassified sequences</taxon>
        <taxon>metagenomes</taxon>
        <taxon>ecological metagenomes</taxon>
    </lineage>
</organism>
<reference evidence="1" key="1">
    <citation type="submission" date="2019-09" db="EMBL/GenBank/DDBJ databases">
        <authorList>
            <person name="Needham M D."/>
        </authorList>
    </citation>
    <scope>NUCLEOTIDE SEQUENCE</scope>
</reference>
<name>A0A5E8CMK8_9ZZZZ</name>
<sequence>MIKNHSLNFYLKNKNYIGGSLEDNQDDLLLSIDANSPDLVVHNFKSLLSTNDFSRIKTFLDRFQGIPDHLPLIVVNADIPTNLKLELFDYFYSKSISINYTMGERIINCFTDYIKKLASFMISNTQLAETSYSSSNLFSFSEPNTQEFTATIESFNISMTLLNKLLEMTNLRGKNFFLIDDYYYFVKFFNFLHDANIPEAMIVKFMQAVQPIQNIDNICKQLGALRNENLVSFIFHIRSYKDPDFLITIFIHIWKTNPELDINFFLKFFSKNFVLSINRILTSLEPAFIRSHNYFIEFFYNLENFIKTQRNQNMVEFTRFNNHSLHFRIF</sequence>
<proteinExistence type="predicted"/>